<evidence type="ECO:0000313" key="3">
    <source>
        <dbReference type="EMBL" id="KAK4199606.1"/>
    </source>
</evidence>
<dbReference type="AlphaFoldDB" id="A0AAN6XHF1"/>
<sequence>MADPARYRYSGAVGRRSPPMYNPARASLPVTHSPGYPLYSGDIHSMTASHHEGLMRPSDDYRPAAVPVSATSYAVRKEPITRSTSVKDGAREPRIIDPANKRPIIVTTKHPPAAPRSNSPSRDSRDPYRSSDEGQYYTQPAVSANRGRTGGPVPFSAAMDDDEYRRLKERTETDRLPRGGGDPYRTRPVYSGPPRPNTVDYEDNGFEYTKPSELARYDLEHDRPRRRRESLDRYYRPTVSVSTDLALGRPYEQNEGRRVRAGPPPTTWGLDKINRAPTMPAAGGIYDGAGVRMPSAPDARRSGLAIEGPPGSPMSEPHGVPSTRPLNLLENGPPRSGHYDDYYDDFDRDRGYFQDDVANRGFGIRVDSGLEEPRRPPDRTYQDDRRREPRRDYGDREVRRRSDEDLEVVRREYDDRDRRDRRDRDHEYAIEDDYDRERRRHDRSPPSEEERDHAGRKDKVDPLAAGIGIAAASLGIGAAMQSRKDDKNDSPSRRYRDEEDERRRYGDSESTYTRPPRKEPLLGDEDFEIVDHPKDRDRERDRERERDRDRDRDRERERERERERDRDRERERERERERDRDRDRDRERERERDRASRNEPVSQIEPDRKRPENDTKAGADNVPIPADREEDGKTRPIRRRPRASSFNPNDTAGLAELKAKLAETEEKDKTGSSKSEIPVGREHSPERRPSPVDKRDREDDSAAMVVKDDSRSSSGEITPASSADRTVRVVDPPKEKEAEKKPIKGILKQPKPKFPEEPNPVREGVAPHKDDKTKANVPPGARWTKISRKMVNPEALTIGKERFEVRDDFVIVLRVLSKEEIQAYADATATLRERRRKEYEAEKGKDDDKNEDDDKKKRHRQHSRRDRDDDDRRDRHRSHRYESDDDEEYGGKSRRSYRERRDRD</sequence>
<dbReference type="PANTHER" id="PTHR42081:SF1">
    <property type="entry name" value="ZINC FINGER PROTEIN DHHC DOMAIN CONTAINING PROTEIN"/>
    <property type="match status" value="1"/>
</dbReference>
<feature type="compositionally biased region" description="Basic and acidic residues" evidence="1">
    <location>
        <begin position="725"/>
        <end position="742"/>
    </location>
</feature>
<feature type="region of interest" description="Disordered" evidence="1">
    <location>
        <begin position="826"/>
        <end position="904"/>
    </location>
</feature>
<feature type="compositionally biased region" description="Basic and acidic residues" evidence="1">
    <location>
        <begin position="163"/>
        <end position="177"/>
    </location>
</feature>
<dbReference type="PANTHER" id="PTHR42081">
    <property type="entry name" value="ZINC FINGER PROTEIN DHHC DOMAIN CONTAINING PROTEIN"/>
    <property type="match status" value="1"/>
</dbReference>
<dbReference type="EMBL" id="MU863930">
    <property type="protein sequence ID" value="KAK4199606.1"/>
    <property type="molecule type" value="Genomic_DNA"/>
</dbReference>
<feature type="compositionally biased region" description="Basic and acidic residues" evidence="1">
    <location>
        <begin position="122"/>
        <end position="132"/>
    </location>
</feature>
<feature type="compositionally biased region" description="Basic and acidic residues" evidence="1">
    <location>
        <begin position="836"/>
        <end position="855"/>
    </location>
</feature>
<feature type="compositionally biased region" description="Basic and acidic residues" evidence="1">
    <location>
        <begin position="679"/>
        <end position="711"/>
    </location>
</feature>
<feature type="compositionally biased region" description="Low complexity" evidence="1">
    <location>
        <begin position="463"/>
        <end position="479"/>
    </location>
</feature>
<feature type="compositionally biased region" description="Basic and acidic residues" evidence="1">
    <location>
        <begin position="529"/>
        <end position="597"/>
    </location>
</feature>
<name>A0AAN6XHF1_9PEZI</name>
<evidence type="ECO:0000259" key="2">
    <source>
        <dbReference type="Pfam" id="PF26118"/>
    </source>
</evidence>
<organism evidence="3 4">
    <name type="scientific">Triangularia verruculosa</name>
    <dbReference type="NCBI Taxonomy" id="2587418"/>
    <lineage>
        <taxon>Eukaryota</taxon>
        <taxon>Fungi</taxon>
        <taxon>Dikarya</taxon>
        <taxon>Ascomycota</taxon>
        <taxon>Pezizomycotina</taxon>
        <taxon>Sordariomycetes</taxon>
        <taxon>Sordariomycetidae</taxon>
        <taxon>Sordariales</taxon>
        <taxon>Podosporaceae</taxon>
        <taxon>Triangularia</taxon>
    </lineage>
</organism>
<feature type="compositionally biased region" description="Basic and acidic residues" evidence="1">
    <location>
        <begin position="443"/>
        <end position="461"/>
    </location>
</feature>
<feature type="compositionally biased region" description="Basic and acidic residues" evidence="1">
    <location>
        <begin position="605"/>
        <end position="617"/>
    </location>
</feature>
<dbReference type="Pfam" id="PF26118">
    <property type="entry name" value="DUF8035"/>
    <property type="match status" value="1"/>
</dbReference>
<feature type="compositionally biased region" description="Basic and acidic residues" evidence="1">
    <location>
        <begin position="371"/>
        <end position="429"/>
    </location>
</feature>
<feature type="compositionally biased region" description="Basic and acidic residues" evidence="1">
    <location>
        <begin position="753"/>
        <end position="774"/>
    </location>
</feature>
<dbReference type="Proteomes" id="UP001303160">
    <property type="component" value="Unassembled WGS sequence"/>
</dbReference>
<protein>
    <recommendedName>
        <fullName evidence="2">DUF8035 domain-containing protein</fullName>
    </recommendedName>
</protein>
<feature type="region of interest" description="Disordered" evidence="1">
    <location>
        <begin position="253"/>
        <end position="785"/>
    </location>
</feature>
<evidence type="ECO:0000256" key="1">
    <source>
        <dbReference type="SAM" id="MobiDB-lite"/>
    </source>
</evidence>
<proteinExistence type="predicted"/>
<keyword evidence="4" id="KW-1185">Reference proteome</keyword>
<evidence type="ECO:0000313" key="4">
    <source>
        <dbReference type="Proteomes" id="UP001303160"/>
    </source>
</evidence>
<reference evidence="3" key="2">
    <citation type="submission" date="2023-05" db="EMBL/GenBank/DDBJ databases">
        <authorList>
            <consortium name="Lawrence Berkeley National Laboratory"/>
            <person name="Steindorff A."/>
            <person name="Hensen N."/>
            <person name="Bonometti L."/>
            <person name="Westerberg I."/>
            <person name="Brannstrom I.O."/>
            <person name="Guillou S."/>
            <person name="Cros-Aarteil S."/>
            <person name="Calhoun S."/>
            <person name="Haridas S."/>
            <person name="Kuo A."/>
            <person name="Mondo S."/>
            <person name="Pangilinan J."/>
            <person name="Riley R."/>
            <person name="Labutti K."/>
            <person name="Andreopoulos B."/>
            <person name="Lipzen A."/>
            <person name="Chen C."/>
            <person name="Yanf M."/>
            <person name="Daum C."/>
            <person name="Ng V."/>
            <person name="Clum A."/>
            <person name="Ohm R."/>
            <person name="Martin F."/>
            <person name="Silar P."/>
            <person name="Natvig D."/>
            <person name="Lalanne C."/>
            <person name="Gautier V."/>
            <person name="Ament-Velasquez S.L."/>
            <person name="Kruys A."/>
            <person name="Hutchinson M.I."/>
            <person name="Powell A.J."/>
            <person name="Barry K."/>
            <person name="Miller A.N."/>
            <person name="Grigoriev I.V."/>
            <person name="Debuchy R."/>
            <person name="Gladieux P."/>
            <person name="Thoren M.H."/>
            <person name="Johannesson H."/>
        </authorList>
    </citation>
    <scope>NUCLEOTIDE SEQUENCE</scope>
    <source>
        <strain evidence="3">CBS 315.58</strain>
    </source>
</reference>
<dbReference type="InterPro" id="IPR058348">
    <property type="entry name" value="DUF8035"/>
</dbReference>
<feature type="domain" description="DUF8035" evidence="2">
    <location>
        <begin position="781"/>
        <end position="834"/>
    </location>
</feature>
<comment type="caution">
    <text evidence="3">The sequence shown here is derived from an EMBL/GenBank/DDBJ whole genome shotgun (WGS) entry which is preliminary data.</text>
</comment>
<feature type="region of interest" description="Disordered" evidence="1">
    <location>
        <begin position="79"/>
        <end position="203"/>
    </location>
</feature>
<feature type="compositionally biased region" description="Polar residues" evidence="1">
    <location>
        <begin position="712"/>
        <end position="724"/>
    </location>
</feature>
<feature type="region of interest" description="Disordered" evidence="1">
    <location>
        <begin position="1"/>
        <end position="30"/>
    </location>
</feature>
<feature type="compositionally biased region" description="Basic and acidic residues" evidence="1">
    <location>
        <begin position="657"/>
        <end position="671"/>
    </location>
</feature>
<feature type="compositionally biased region" description="Basic and acidic residues" evidence="1">
    <location>
        <begin position="337"/>
        <end position="353"/>
    </location>
</feature>
<reference evidence="3" key="1">
    <citation type="journal article" date="2023" name="Mol. Phylogenet. Evol.">
        <title>Genome-scale phylogeny and comparative genomics of the fungal order Sordariales.</title>
        <authorList>
            <person name="Hensen N."/>
            <person name="Bonometti L."/>
            <person name="Westerberg I."/>
            <person name="Brannstrom I.O."/>
            <person name="Guillou S."/>
            <person name="Cros-Aarteil S."/>
            <person name="Calhoun S."/>
            <person name="Haridas S."/>
            <person name="Kuo A."/>
            <person name="Mondo S."/>
            <person name="Pangilinan J."/>
            <person name="Riley R."/>
            <person name="LaButti K."/>
            <person name="Andreopoulos B."/>
            <person name="Lipzen A."/>
            <person name="Chen C."/>
            <person name="Yan M."/>
            <person name="Daum C."/>
            <person name="Ng V."/>
            <person name="Clum A."/>
            <person name="Steindorff A."/>
            <person name="Ohm R.A."/>
            <person name="Martin F."/>
            <person name="Silar P."/>
            <person name="Natvig D.O."/>
            <person name="Lalanne C."/>
            <person name="Gautier V."/>
            <person name="Ament-Velasquez S.L."/>
            <person name="Kruys A."/>
            <person name="Hutchinson M.I."/>
            <person name="Powell A.J."/>
            <person name="Barry K."/>
            <person name="Miller A.N."/>
            <person name="Grigoriev I.V."/>
            <person name="Debuchy R."/>
            <person name="Gladieux P."/>
            <person name="Hiltunen Thoren M."/>
            <person name="Johannesson H."/>
        </authorList>
    </citation>
    <scope>NUCLEOTIDE SEQUENCE</scope>
    <source>
        <strain evidence="3">CBS 315.58</strain>
    </source>
</reference>
<gene>
    <name evidence="3" type="ORF">QBC40DRAFT_80892</name>
</gene>
<feature type="compositionally biased region" description="Basic and acidic residues" evidence="1">
    <location>
        <begin position="482"/>
        <end position="507"/>
    </location>
</feature>
<accession>A0AAN6XHF1</accession>